<gene>
    <name evidence="10" type="ORF">ILUMI_21556</name>
</gene>
<dbReference type="SUPFAM" id="SSF54211">
    <property type="entry name" value="Ribosomal protein S5 domain 2-like"/>
    <property type="match status" value="1"/>
</dbReference>
<dbReference type="InterPro" id="IPR014721">
    <property type="entry name" value="Ribsml_uS5_D2-typ_fold_subgr"/>
</dbReference>
<evidence type="ECO:0000256" key="9">
    <source>
        <dbReference type="SAM" id="MobiDB-lite"/>
    </source>
</evidence>
<comment type="similarity">
    <text evidence="2">Belongs to the universal ribosomal protein uS9 family.</text>
</comment>
<dbReference type="GO" id="GO:0006412">
    <property type="term" value="P:translation"/>
    <property type="evidence" value="ECO:0007669"/>
    <property type="project" value="InterPro"/>
</dbReference>
<name>A0A8K0CIQ1_IGNLU</name>
<sequence length="398" mass="46284">MLSSMKSSRSILKFCNASQLRQFSINSVLRTSSNTTSTTETSPQTSPSEAIQPQKKSMSKAMKAYLERAKEHDEFMKQQQQEFQIGKRHLANMMGEDPETFTQKDIDNAIEYLFPSGLYEKRARPLMRPPEEVFPQRKAAEFDEAGRPHHFLFYTGKPNFYKLLFDINEKIIELNRFEDAMTRKNLQPDPNLALDLSGYQWLEKDLLEKQMVEMLNEKDYEAFIAAMERLISLPYSYRLKDFILMYKKPLMSQTKTFEIPKLQYDEDGRAYITTYECLRKRARGHVTLRSPGTGLVTINGQDLNYFKDTQPREQLLFPLLFTGMLNKVDVEAHVEGGGTSGQAGAIRWGIAWGLRSFVDVDMLEKMRLAGLLTRDYRTPERKKPGQEKARKKFTWKKR</sequence>
<keyword evidence="6" id="KW-0687">Ribonucleoprotein</keyword>
<evidence type="ECO:0000256" key="5">
    <source>
        <dbReference type="ARBA" id="ARBA00023128"/>
    </source>
</evidence>
<dbReference type="InterPro" id="IPR020568">
    <property type="entry name" value="Ribosomal_Su5_D2-typ_SF"/>
</dbReference>
<dbReference type="EMBL" id="VTPC01090149">
    <property type="protein sequence ID" value="KAF2884620.1"/>
    <property type="molecule type" value="Genomic_DNA"/>
</dbReference>
<feature type="compositionally biased region" description="Low complexity" evidence="9">
    <location>
        <begin position="31"/>
        <end position="49"/>
    </location>
</feature>
<proteinExistence type="inferred from homology"/>
<dbReference type="Proteomes" id="UP000801492">
    <property type="component" value="Unassembled WGS sequence"/>
</dbReference>
<organism evidence="10 11">
    <name type="scientific">Ignelater luminosus</name>
    <name type="common">Cucubano</name>
    <name type="synonym">Pyrophorus luminosus</name>
    <dbReference type="NCBI Taxonomy" id="2038154"/>
    <lineage>
        <taxon>Eukaryota</taxon>
        <taxon>Metazoa</taxon>
        <taxon>Ecdysozoa</taxon>
        <taxon>Arthropoda</taxon>
        <taxon>Hexapoda</taxon>
        <taxon>Insecta</taxon>
        <taxon>Pterygota</taxon>
        <taxon>Neoptera</taxon>
        <taxon>Endopterygota</taxon>
        <taxon>Coleoptera</taxon>
        <taxon>Polyphaga</taxon>
        <taxon>Elateriformia</taxon>
        <taxon>Elateroidea</taxon>
        <taxon>Elateridae</taxon>
        <taxon>Agrypninae</taxon>
        <taxon>Pyrophorini</taxon>
        <taxon>Ignelater</taxon>
    </lineage>
</organism>
<keyword evidence="5" id="KW-0496">Mitochondrion</keyword>
<evidence type="ECO:0000256" key="4">
    <source>
        <dbReference type="ARBA" id="ARBA00022980"/>
    </source>
</evidence>
<keyword evidence="4" id="KW-0689">Ribosomal protein</keyword>
<evidence type="ECO:0000256" key="8">
    <source>
        <dbReference type="ARBA" id="ARBA00076042"/>
    </source>
</evidence>
<feature type="compositionally biased region" description="Basic and acidic residues" evidence="9">
    <location>
        <begin position="378"/>
        <end position="388"/>
    </location>
</feature>
<dbReference type="GO" id="GO:0003735">
    <property type="term" value="F:structural constituent of ribosome"/>
    <property type="evidence" value="ECO:0007669"/>
    <property type="project" value="InterPro"/>
</dbReference>
<feature type="region of interest" description="Disordered" evidence="9">
    <location>
        <begin position="378"/>
        <end position="398"/>
    </location>
</feature>
<evidence type="ECO:0000256" key="7">
    <source>
        <dbReference type="ARBA" id="ARBA00039318"/>
    </source>
</evidence>
<accession>A0A8K0CIQ1</accession>
<dbReference type="PANTHER" id="PTHR21569">
    <property type="entry name" value="RIBOSOMAL PROTEIN S9"/>
    <property type="match status" value="1"/>
</dbReference>
<keyword evidence="3" id="KW-0809">Transit peptide</keyword>
<dbReference type="GO" id="GO:0003723">
    <property type="term" value="F:RNA binding"/>
    <property type="evidence" value="ECO:0007669"/>
    <property type="project" value="TreeGrafter"/>
</dbReference>
<feature type="region of interest" description="Disordered" evidence="9">
    <location>
        <begin position="31"/>
        <end position="60"/>
    </location>
</feature>
<dbReference type="Pfam" id="PF00380">
    <property type="entry name" value="Ribosomal_S9"/>
    <property type="match status" value="1"/>
</dbReference>
<dbReference type="OrthoDB" id="10254627at2759"/>
<reference evidence="10" key="1">
    <citation type="submission" date="2019-08" db="EMBL/GenBank/DDBJ databases">
        <title>The genome of the North American firefly Photinus pyralis.</title>
        <authorList>
            <consortium name="Photinus pyralis genome working group"/>
            <person name="Fallon T.R."/>
            <person name="Sander Lower S.E."/>
            <person name="Weng J.-K."/>
        </authorList>
    </citation>
    <scope>NUCLEOTIDE SEQUENCE</scope>
    <source>
        <strain evidence="10">TRF0915ILg1</strain>
        <tissue evidence="10">Whole body</tissue>
    </source>
</reference>
<evidence type="ECO:0000313" key="10">
    <source>
        <dbReference type="EMBL" id="KAF2884620.1"/>
    </source>
</evidence>
<protein>
    <recommendedName>
        <fullName evidence="7">Small ribosomal subunit protein uS9m</fullName>
    </recommendedName>
    <alternativeName>
        <fullName evidence="8">28S ribosomal protein S9, mitochondrial</fullName>
    </alternativeName>
</protein>
<feature type="compositionally biased region" description="Basic residues" evidence="9">
    <location>
        <begin position="389"/>
        <end position="398"/>
    </location>
</feature>
<comment type="subcellular location">
    <subcellularLocation>
        <location evidence="1">Mitochondrion</location>
    </subcellularLocation>
</comment>
<evidence type="ECO:0000313" key="11">
    <source>
        <dbReference type="Proteomes" id="UP000801492"/>
    </source>
</evidence>
<evidence type="ECO:0000256" key="1">
    <source>
        <dbReference type="ARBA" id="ARBA00004173"/>
    </source>
</evidence>
<evidence type="ECO:0000256" key="3">
    <source>
        <dbReference type="ARBA" id="ARBA00022946"/>
    </source>
</evidence>
<dbReference type="PANTHER" id="PTHR21569:SF1">
    <property type="entry name" value="SMALL RIBOSOMAL SUBUNIT PROTEIN US9M"/>
    <property type="match status" value="1"/>
</dbReference>
<comment type="caution">
    <text evidence="10">The sequence shown here is derived from an EMBL/GenBank/DDBJ whole genome shotgun (WGS) entry which is preliminary data.</text>
</comment>
<evidence type="ECO:0000256" key="2">
    <source>
        <dbReference type="ARBA" id="ARBA00005251"/>
    </source>
</evidence>
<dbReference type="AlphaFoldDB" id="A0A8K0CIQ1"/>
<dbReference type="FunFam" id="3.30.230.10:FF:000035">
    <property type="entry name" value="28S ribosomal protein S9, mitochondrial"/>
    <property type="match status" value="1"/>
</dbReference>
<dbReference type="GO" id="GO:0005743">
    <property type="term" value="C:mitochondrial inner membrane"/>
    <property type="evidence" value="ECO:0007669"/>
    <property type="project" value="UniProtKB-ARBA"/>
</dbReference>
<dbReference type="GO" id="GO:0005763">
    <property type="term" value="C:mitochondrial small ribosomal subunit"/>
    <property type="evidence" value="ECO:0007669"/>
    <property type="project" value="TreeGrafter"/>
</dbReference>
<keyword evidence="11" id="KW-1185">Reference proteome</keyword>
<dbReference type="Gene3D" id="3.30.230.10">
    <property type="match status" value="1"/>
</dbReference>
<evidence type="ECO:0000256" key="6">
    <source>
        <dbReference type="ARBA" id="ARBA00023274"/>
    </source>
</evidence>
<dbReference type="InterPro" id="IPR000754">
    <property type="entry name" value="Ribosomal_uS9"/>
</dbReference>